<keyword evidence="2" id="KW-1185">Reference proteome</keyword>
<evidence type="ECO:0000313" key="1">
    <source>
        <dbReference type="EMBL" id="KYC41328.1"/>
    </source>
</evidence>
<protein>
    <submittedName>
        <fullName evidence="1">Uncharacterized protein</fullName>
    </submittedName>
</protein>
<accession>A0A139X9F3</accession>
<organism evidence="1 2">
    <name type="scientific">Scytonema hofmannii PCC 7110</name>
    <dbReference type="NCBI Taxonomy" id="128403"/>
    <lineage>
        <taxon>Bacteria</taxon>
        <taxon>Bacillati</taxon>
        <taxon>Cyanobacteriota</taxon>
        <taxon>Cyanophyceae</taxon>
        <taxon>Nostocales</taxon>
        <taxon>Scytonemataceae</taxon>
        <taxon>Scytonema</taxon>
    </lineage>
</organism>
<sequence length="127" mass="14033">MYKLSSVVSLIPSILILVTAKVAFTQQSWPNHLSSVIPSSNEPVCYMQRKDGTVLDLTKVCGKTNEQPSLTNEQPSLTNSQEMPEQPIVVFSNDNSPEIAALKKEVCESQGYCPSYLPVDVMTIKEQ</sequence>
<dbReference type="AlphaFoldDB" id="A0A139X9F3"/>
<evidence type="ECO:0000313" key="2">
    <source>
        <dbReference type="Proteomes" id="UP000076925"/>
    </source>
</evidence>
<gene>
    <name evidence="1" type="ORF">WA1_21715</name>
</gene>
<dbReference type="Proteomes" id="UP000076925">
    <property type="component" value="Unassembled WGS sequence"/>
</dbReference>
<reference evidence="1 2" key="1">
    <citation type="journal article" date="2013" name="Genome Biol. Evol.">
        <title>Genomes of Stigonematalean cyanobacteria (subsection V) and the evolution of oxygenic photosynthesis from prokaryotes to plastids.</title>
        <authorList>
            <person name="Dagan T."/>
            <person name="Roettger M."/>
            <person name="Stucken K."/>
            <person name="Landan G."/>
            <person name="Koch R."/>
            <person name="Major P."/>
            <person name="Gould S.B."/>
            <person name="Goremykin V.V."/>
            <person name="Rippka R."/>
            <person name="Tandeau de Marsac N."/>
            <person name="Gugger M."/>
            <person name="Lockhart P.J."/>
            <person name="Allen J.F."/>
            <person name="Brune I."/>
            <person name="Maus I."/>
            <person name="Puhler A."/>
            <person name="Martin W.F."/>
        </authorList>
    </citation>
    <scope>NUCLEOTIDE SEQUENCE [LARGE SCALE GENOMIC DNA]</scope>
    <source>
        <strain evidence="1 2">PCC 7110</strain>
    </source>
</reference>
<name>A0A139X9F3_9CYAN</name>
<proteinExistence type="predicted"/>
<comment type="caution">
    <text evidence="1">The sequence shown here is derived from an EMBL/GenBank/DDBJ whole genome shotgun (WGS) entry which is preliminary data.</text>
</comment>
<dbReference type="EMBL" id="ANNX02000021">
    <property type="protein sequence ID" value="KYC41328.1"/>
    <property type="molecule type" value="Genomic_DNA"/>
</dbReference>
<dbReference type="RefSeq" id="WP_017748851.1">
    <property type="nucleotide sequence ID" value="NZ_KQ976354.1"/>
</dbReference>